<dbReference type="SUPFAM" id="SSF53756">
    <property type="entry name" value="UDP-Glycosyltransferase/glycogen phosphorylase"/>
    <property type="match status" value="1"/>
</dbReference>
<evidence type="ECO:0000313" key="5">
    <source>
        <dbReference type="EMBL" id="CAJ0558621.1"/>
    </source>
</evidence>
<dbReference type="Proteomes" id="UP001177023">
    <property type="component" value="Unassembled WGS sequence"/>
</dbReference>
<comment type="function">
    <text evidence="3">Mannosylates Man(2)GlcNAc(2)-dolichol diphosphate and Man(1)GlcNAc(2)-dolichol diphosphate to form Man(3)GlcNAc(2)-dolichol diphosphate.</text>
</comment>
<dbReference type="Gene3D" id="3.40.50.2000">
    <property type="entry name" value="Glycogen Phosphorylase B"/>
    <property type="match status" value="1"/>
</dbReference>
<name>A0AA36C5T4_9BILA</name>
<comment type="catalytic activity">
    <reaction evidence="3">
        <text>a beta-D-Man-(1-&gt;4)-beta-D-GlcNAc-(1-&gt;4)-alpha-D-GlcNAc-diphospho-di-trans,poly-cis-dolichol + GDP-alpha-D-mannose = an alpha-D-Man-(1-&gt;3)-beta-D-Man-(1-&gt;4)-beta-D-GlcNAc-(1-&gt;4)-alpha-D-GlcNAc-diphospho-di-trans,poly-cis-dolichol + GDP + H(+)</text>
        <dbReference type="Rhea" id="RHEA:29515"/>
        <dbReference type="Rhea" id="RHEA-COMP:19511"/>
        <dbReference type="Rhea" id="RHEA-COMP:19513"/>
        <dbReference type="ChEBI" id="CHEBI:15378"/>
        <dbReference type="ChEBI" id="CHEBI:57527"/>
        <dbReference type="ChEBI" id="CHEBI:58189"/>
        <dbReference type="ChEBI" id="CHEBI:58472"/>
        <dbReference type="ChEBI" id="CHEBI:132510"/>
        <dbReference type="EC" id="2.4.1.132"/>
    </reaction>
    <physiologicalReaction direction="left-to-right" evidence="3">
        <dbReference type="Rhea" id="RHEA:29516"/>
    </physiologicalReaction>
</comment>
<evidence type="ECO:0000256" key="1">
    <source>
        <dbReference type="ARBA" id="ARBA00022676"/>
    </source>
</evidence>
<reference evidence="5" key="1">
    <citation type="submission" date="2023-06" db="EMBL/GenBank/DDBJ databases">
        <authorList>
            <person name="Delattre M."/>
        </authorList>
    </citation>
    <scope>NUCLEOTIDE SEQUENCE</scope>
    <source>
        <strain evidence="5">AF72</strain>
    </source>
</reference>
<protein>
    <recommendedName>
        <fullName evidence="3">Alpha-1,3/1,6-mannosyltransferase ALG2</fullName>
        <ecNumber evidence="3">2.4.1.132</ecNumber>
        <ecNumber evidence="3">2.4.1.257</ecNumber>
    </recommendedName>
    <alternativeName>
        <fullName evidence="3">GDP-Man:Man(1)GlcNAc(2)-PP-Dol alpha-1,3-mannosyltransferase</fullName>
    </alternativeName>
</protein>
<organism evidence="5 6">
    <name type="scientific">Mesorhabditis spiculigera</name>
    <dbReference type="NCBI Taxonomy" id="96644"/>
    <lineage>
        <taxon>Eukaryota</taxon>
        <taxon>Metazoa</taxon>
        <taxon>Ecdysozoa</taxon>
        <taxon>Nematoda</taxon>
        <taxon>Chromadorea</taxon>
        <taxon>Rhabditida</taxon>
        <taxon>Rhabditina</taxon>
        <taxon>Rhabditomorpha</taxon>
        <taxon>Rhabditoidea</taxon>
        <taxon>Rhabditidae</taxon>
        <taxon>Mesorhabditinae</taxon>
        <taxon>Mesorhabditis</taxon>
    </lineage>
</organism>
<proteinExistence type="inferred from homology"/>
<evidence type="ECO:0000256" key="3">
    <source>
        <dbReference type="RuleBase" id="RU367136"/>
    </source>
</evidence>
<dbReference type="GO" id="GO:0005789">
    <property type="term" value="C:endoplasmic reticulum membrane"/>
    <property type="evidence" value="ECO:0007669"/>
    <property type="project" value="UniProtKB-SubCell"/>
</dbReference>
<comment type="similarity">
    <text evidence="3">Belongs to the glycosyltransferase group 1 family.</text>
</comment>
<dbReference type="GO" id="GO:0004378">
    <property type="term" value="F:GDP-Man:Man(1)GlcNAc(2)-PP-Dol alpha-1,3-mannosyltransferase activity"/>
    <property type="evidence" value="ECO:0007669"/>
    <property type="project" value="UniProtKB-UniRule"/>
</dbReference>
<dbReference type="Pfam" id="PF00534">
    <property type="entry name" value="Glycos_transf_1"/>
    <property type="match status" value="1"/>
</dbReference>
<dbReference type="InterPro" id="IPR001296">
    <property type="entry name" value="Glyco_trans_1"/>
</dbReference>
<dbReference type="EMBL" id="CATQJA010000251">
    <property type="protein sequence ID" value="CAJ0558621.1"/>
    <property type="molecule type" value="Genomic_DNA"/>
</dbReference>
<comment type="catalytic activity">
    <reaction evidence="3">
        <text>an alpha-D-Man-(1-&gt;3)-beta-D-Man-(1-&gt;4)-beta-D-GlcNAc-(1-&gt;4)-alpha-D-GlcNAc-diphospho-di-trans,poly-cis-dolichol + GDP-alpha-D-mannose = an alpha-D-Man-(1-&gt;3)-[alpha-D-Man-(1-&gt;6)]-beta-D-Man-(1-&gt;4)-beta-D-GlcNAc-(1-&gt;4)-alpha-D-GlcNAc-diphospho-di-trans,poly-cis-dolichol + GDP + H(+)</text>
        <dbReference type="Rhea" id="RHEA:29519"/>
        <dbReference type="Rhea" id="RHEA-COMP:19513"/>
        <dbReference type="Rhea" id="RHEA-COMP:19515"/>
        <dbReference type="ChEBI" id="CHEBI:15378"/>
        <dbReference type="ChEBI" id="CHEBI:57527"/>
        <dbReference type="ChEBI" id="CHEBI:58189"/>
        <dbReference type="ChEBI" id="CHEBI:132510"/>
        <dbReference type="ChEBI" id="CHEBI:132511"/>
        <dbReference type="EC" id="2.4.1.257"/>
    </reaction>
    <physiologicalReaction direction="left-to-right" evidence="3">
        <dbReference type="Rhea" id="RHEA:29520"/>
    </physiologicalReaction>
</comment>
<keyword evidence="1 3" id="KW-0328">Glycosyltransferase</keyword>
<dbReference type="InterPro" id="IPR027054">
    <property type="entry name" value="ALG2"/>
</dbReference>
<accession>A0AA36C5T4</accession>
<comment type="subcellular location">
    <subcellularLocation>
        <location evidence="3">Endoplasmic reticulum membrane</location>
        <topology evidence="3">Single-pass membrane protein</topology>
    </subcellularLocation>
</comment>
<keyword evidence="2 3" id="KW-0808">Transferase</keyword>
<sequence length="264" mass="29690">MVPIKKVIDSFEEWTTGQADRICVNSQYTAGIVRQTFPSLKDRHLDVIYPSLNTDLLSKLEPSPVDQFPEAEHVFLSLNRYERKKNVALAIRAYAKLQYELSPAMFEQTALIIAGGYDQQNVENQAHYVELVELAAELKIPTGKVVFLKSPNDAEKLYLLKQCAAVVYTPENEHFGIVPVEAMFFGKPVIACNSGGPKESIDDTKTGFLLEQSPADFASAMKTVAIDRRIREIAAKEGPERVKKHFSFAAFATRFDRFIRGEKL</sequence>
<dbReference type="GO" id="GO:0102704">
    <property type="term" value="F:GDP-Man:Man(2)GlcNAc(2)-PP-Dol alpha-1,6-mannosyltransferase activity"/>
    <property type="evidence" value="ECO:0007669"/>
    <property type="project" value="UniProtKB-UniRule"/>
</dbReference>
<dbReference type="PANTHER" id="PTHR45918">
    <property type="entry name" value="ALPHA-1,3/1,6-MANNOSYLTRANSFERASE ALG2"/>
    <property type="match status" value="1"/>
</dbReference>
<feature type="non-terminal residue" evidence="5">
    <location>
        <position position="1"/>
    </location>
</feature>
<keyword evidence="6" id="KW-1185">Reference proteome</keyword>
<comment type="caution">
    <text evidence="5">The sequence shown here is derived from an EMBL/GenBank/DDBJ whole genome shotgun (WGS) entry which is preliminary data.</text>
</comment>
<feature type="domain" description="Glycosyl transferase family 1" evidence="4">
    <location>
        <begin position="67"/>
        <end position="239"/>
    </location>
</feature>
<comment type="pathway">
    <text evidence="3">Protein modification; protein glycosylation.</text>
</comment>
<dbReference type="EC" id="2.4.1.257" evidence="3"/>
<gene>
    <name evidence="5" type="ORF">MSPICULIGERA_LOCUS1038</name>
</gene>
<evidence type="ECO:0000259" key="4">
    <source>
        <dbReference type="Pfam" id="PF00534"/>
    </source>
</evidence>
<evidence type="ECO:0000256" key="2">
    <source>
        <dbReference type="ARBA" id="ARBA00022679"/>
    </source>
</evidence>
<evidence type="ECO:0000313" key="6">
    <source>
        <dbReference type="Proteomes" id="UP001177023"/>
    </source>
</evidence>
<dbReference type="PANTHER" id="PTHR45918:SF1">
    <property type="entry name" value="ALPHA-1,3_1,6-MANNOSYLTRANSFERASE ALG2"/>
    <property type="match status" value="1"/>
</dbReference>
<dbReference type="EC" id="2.4.1.132" evidence="3"/>
<dbReference type="AlphaFoldDB" id="A0AA36C5T4"/>